<accession>A0ABP2TE21</accession>
<evidence type="ECO:0000256" key="1">
    <source>
        <dbReference type="SAM" id="Phobius"/>
    </source>
</evidence>
<keyword evidence="1" id="KW-1133">Transmembrane helix</keyword>
<feature type="transmembrane region" description="Helical" evidence="1">
    <location>
        <begin position="20"/>
        <end position="40"/>
    </location>
</feature>
<gene>
    <name evidence="2" type="ORF">LEP1GSC035_2558</name>
</gene>
<evidence type="ECO:0000313" key="2">
    <source>
        <dbReference type="EMBL" id="EMN02570.1"/>
    </source>
</evidence>
<dbReference type="Proteomes" id="UP000012099">
    <property type="component" value="Unassembled WGS sequence"/>
</dbReference>
<sequence length="43" mass="4715">MGSYELPYPNASQSELGIPLNLFLFALIKTASQILLGRIFSNS</sequence>
<protein>
    <submittedName>
        <fullName evidence="2">Uncharacterized protein</fullName>
    </submittedName>
</protein>
<reference evidence="2 3" key="1">
    <citation type="submission" date="2013-01" db="EMBL/GenBank/DDBJ databases">
        <authorList>
            <person name="Harkins D.M."/>
            <person name="Durkin A.S."/>
            <person name="Brinkac L.M."/>
            <person name="Haft D.H."/>
            <person name="Selengut J.D."/>
            <person name="Sanka R."/>
            <person name="DePew J."/>
            <person name="Purushe J."/>
            <person name="Whelen A.C."/>
            <person name="Vinetz J.M."/>
            <person name="Sutton G.G."/>
            <person name="Nierman W.C."/>
            <person name="Fouts D.E."/>
        </authorList>
    </citation>
    <scope>NUCLEOTIDE SEQUENCE [LARGE SCALE GENOMIC DNA]</scope>
    <source>
        <strain evidence="2 3">2007001578</strain>
    </source>
</reference>
<keyword evidence="1" id="KW-0812">Transmembrane</keyword>
<evidence type="ECO:0000313" key="3">
    <source>
        <dbReference type="Proteomes" id="UP000012099"/>
    </source>
</evidence>
<name>A0ABP2TE21_9LEPT</name>
<comment type="caution">
    <text evidence="2">The sequence shown here is derived from an EMBL/GenBank/DDBJ whole genome shotgun (WGS) entry which is preliminary data.</text>
</comment>
<proteinExistence type="predicted"/>
<dbReference type="EMBL" id="AHMH02000012">
    <property type="protein sequence ID" value="EMN02570.1"/>
    <property type="molecule type" value="Genomic_DNA"/>
</dbReference>
<keyword evidence="3" id="KW-1185">Reference proteome</keyword>
<keyword evidence="1" id="KW-0472">Membrane</keyword>
<organism evidence="2 3">
    <name type="scientific">Leptospira noguchii str. 2007001578</name>
    <dbReference type="NCBI Taxonomy" id="1049974"/>
    <lineage>
        <taxon>Bacteria</taxon>
        <taxon>Pseudomonadati</taxon>
        <taxon>Spirochaetota</taxon>
        <taxon>Spirochaetia</taxon>
        <taxon>Leptospirales</taxon>
        <taxon>Leptospiraceae</taxon>
        <taxon>Leptospira</taxon>
    </lineage>
</organism>